<evidence type="ECO:0000313" key="1">
    <source>
        <dbReference type="EMBL" id="ERM84137.1"/>
    </source>
</evidence>
<dbReference type="Proteomes" id="UP000016843">
    <property type="component" value="Unassembled WGS sequence"/>
</dbReference>
<name>U5C7E3_9BACT</name>
<dbReference type="EMBL" id="AWXR01000006">
    <property type="protein sequence ID" value="ERM84137.1"/>
    <property type="molecule type" value="Genomic_DNA"/>
</dbReference>
<evidence type="ECO:0000313" key="2">
    <source>
        <dbReference type="Proteomes" id="UP000016843"/>
    </source>
</evidence>
<organism evidence="1 2">
    <name type="scientific">Rhodonellum psychrophilum GCM71 = DSM 17998</name>
    <dbReference type="NCBI Taxonomy" id="1123057"/>
    <lineage>
        <taxon>Bacteria</taxon>
        <taxon>Pseudomonadati</taxon>
        <taxon>Bacteroidota</taxon>
        <taxon>Cytophagia</taxon>
        <taxon>Cytophagales</taxon>
        <taxon>Cytophagaceae</taxon>
        <taxon>Rhodonellum</taxon>
    </lineage>
</organism>
<gene>
    <name evidence="1" type="ORF">P872_15245</name>
</gene>
<proteinExistence type="predicted"/>
<reference evidence="1 2" key="1">
    <citation type="journal article" date="2013" name="Genome Announc.">
        <title>Draft Genome Sequence of the Psychrophilic and Alkaliphilic Rhodonellum psychrophilum Strain GCM71T.</title>
        <authorList>
            <person name="Hauptmann A.L."/>
            <person name="Glaring M.A."/>
            <person name="Hallin P.F."/>
            <person name="Prieme A."/>
            <person name="Stougaard P."/>
        </authorList>
    </citation>
    <scope>NUCLEOTIDE SEQUENCE [LARGE SCALE GENOMIC DNA]</scope>
    <source>
        <strain evidence="1 2">GCM71</strain>
    </source>
</reference>
<protein>
    <submittedName>
        <fullName evidence="1">Uncharacterized protein</fullName>
    </submittedName>
</protein>
<dbReference type="AlphaFoldDB" id="U5C7E3"/>
<keyword evidence="2" id="KW-1185">Reference proteome</keyword>
<accession>U5C7E3</accession>
<sequence length="51" mass="5870">MELGVKRDVVRVLWPRSGVEMIVDPEKEKTPNNKTIISDTFLRLVFPDVNS</sequence>
<comment type="caution">
    <text evidence="1">The sequence shown here is derived from an EMBL/GenBank/DDBJ whole genome shotgun (WGS) entry which is preliminary data.</text>
</comment>